<dbReference type="AlphaFoldDB" id="A0A160TLX5"/>
<proteinExistence type="predicted"/>
<dbReference type="PROSITE" id="PS51257">
    <property type="entry name" value="PROKAR_LIPOPROTEIN"/>
    <property type="match status" value="1"/>
</dbReference>
<protein>
    <recommendedName>
        <fullName evidence="2">DUF4403 family protein</fullName>
    </recommendedName>
</protein>
<dbReference type="InterPro" id="IPR025515">
    <property type="entry name" value="DUF4403"/>
</dbReference>
<dbReference type="Pfam" id="PF14356">
    <property type="entry name" value="DUF4403"/>
    <property type="match status" value="1"/>
</dbReference>
<organism evidence="1">
    <name type="scientific">hydrothermal vent metagenome</name>
    <dbReference type="NCBI Taxonomy" id="652676"/>
    <lineage>
        <taxon>unclassified sequences</taxon>
        <taxon>metagenomes</taxon>
        <taxon>ecological metagenomes</taxon>
    </lineage>
</organism>
<evidence type="ECO:0008006" key="2">
    <source>
        <dbReference type="Google" id="ProtNLM"/>
    </source>
</evidence>
<accession>A0A160TLX5</accession>
<gene>
    <name evidence="1" type="ORF">MGWOODY_Smn2851</name>
</gene>
<reference evidence="1" key="1">
    <citation type="submission" date="2015-10" db="EMBL/GenBank/DDBJ databases">
        <authorList>
            <person name="Gilbert D.G."/>
        </authorList>
    </citation>
    <scope>NUCLEOTIDE SEQUENCE</scope>
</reference>
<sequence>MTDFRPFRAIAVGVLVTLLAACSSPVGNPAPPRVVTPAELPQRSSTIVVPVSARLADLERGLNQRTPKTLWRIEKRGQLCVPPKRVKLFGKKLKVTPSLHCDIVGHVTRGRIRLSGRGGTLLITMPVAATIRAENVGGIIRRETATGSAIVRASATLSIDRRWSPTAKVRIAYDWTDPPGIDFLGQRIKFAGKADDKLETVIAGLERDLPKELARIDLRNRLDGVWRQGFTSVMLNRERPPVWMRITPRSLGFGGYRIAGDRLDMTLAAEALTETFVGDRPADPVPTPLPPPSRQPGPRGLRFFIPVLADYEQLQPVVERALAKLAQKRQIVLTGVGPVDATFGKVTIYATDNNHLAVGIIASVKARKTSLVATKGEIWLSAIPYNDANSQLVRVKDLQIAGRTDSTGVNLLFALFENSSVRDSIREALVHDFVGDYEKVLTAARGAIAERREGDFILSADVSRVDNGLIKATGQGLFLPVEAQGEARILYRPRGLRAP</sequence>
<evidence type="ECO:0000313" key="1">
    <source>
        <dbReference type="EMBL" id="CUS45508.1"/>
    </source>
</evidence>
<dbReference type="EMBL" id="CZQE01000270">
    <property type="protein sequence ID" value="CUS45508.1"/>
    <property type="molecule type" value="Genomic_DNA"/>
</dbReference>
<name>A0A160TLX5_9ZZZZ</name>